<reference evidence="2" key="1">
    <citation type="submission" date="2020-03" db="EMBL/GenBank/DDBJ databases">
        <authorList>
            <person name="Weist P."/>
        </authorList>
    </citation>
    <scope>NUCLEOTIDE SEQUENCE</scope>
</reference>
<evidence type="ECO:0000313" key="2">
    <source>
        <dbReference type="EMBL" id="CAB1449959.1"/>
    </source>
</evidence>
<feature type="non-terminal residue" evidence="2">
    <location>
        <position position="70"/>
    </location>
</feature>
<evidence type="ECO:0000313" key="3">
    <source>
        <dbReference type="Proteomes" id="UP001153269"/>
    </source>
</evidence>
<sequence>PRRKRTRRWETEAGRGGGISGRLRSRCSAVPVRQTCPEPPQALRDSTCQQVNSCHGLRGSLSPRSHPMGH</sequence>
<name>A0A9N7VHA4_PLEPL</name>
<gene>
    <name evidence="2" type="ORF">PLEPLA_LOCUS37645</name>
</gene>
<dbReference type="EMBL" id="CADEAL010004034">
    <property type="protein sequence ID" value="CAB1449959.1"/>
    <property type="molecule type" value="Genomic_DNA"/>
</dbReference>
<protein>
    <submittedName>
        <fullName evidence="2">Uncharacterized protein</fullName>
    </submittedName>
</protein>
<keyword evidence="3" id="KW-1185">Reference proteome</keyword>
<dbReference type="AlphaFoldDB" id="A0A9N7VHA4"/>
<comment type="caution">
    <text evidence="2">The sequence shown here is derived from an EMBL/GenBank/DDBJ whole genome shotgun (WGS) entry which is preliminary data.</text>
</comment>
<organism evidence="2 3">
    <name type="scientific">Pleuronectes platessa</name>
    <name type="common">European plaice</name>
    <dbReference type="NCBI Taxonomy" id="8262"/>
    <lineage>
        <taxon>Eukaryota</taxon>
        <taxon>Metazoa</taxon>
        <taxon>Chordata</taxon>
        <taxon>Craniata</taxon>
        <taxon>Vertebrata</taxon>
        <taxon>Euteleostomi</taxon>
        <taxon>Actinopterygii</taxon>
        <taxon>Neopterygii</taxon>
        <taxon>Teleostei</taxon>
        <taxon>Neoteleostei</taxon>
        <taxon>Acanthomorphata</taxon>
        <taxon>Carangaria</taxon>
        <taxon>Pleuronectiformes</taxon>
        <taxon>Pleuronectoidei</taxon>
        <taxon>Pleuronectidae</taxon>
        <taxon>Pleuronectes</taxon>
    </lineage>
</organism>
<evidence type="ECO:0000256" key="1">
    <source>
        <dbReference type="SAM" id="MobiDB-lite"/>
    </source>
</evidence>
<feature type="region of interest" description="Disordered" evidence="1">
    <location>
        <begin position="1"/>
        <end position="23"/>
    </location>
</feature>
<proteinExistence type="predicted"/>
<accession>A0A9N7VHA4</accession>
<dbReference type="Proteomes" id="UP001153269">
    <property type="component" value="Unassembled WGS sequence"/>
</dbReference>